<keyword evidence="2" id="KW-1185">Reference proteome</keyword>
<organism evidence="1 2">
    <name type="scientific">Meloidogyne enterolobii</name>
    <name type="common">Root-knot nematode worm</name>
    <name type="synonym">Meloidogyne mayaguensis</name>
    <dbReference type="NCBI Taxonomy" id="390850"/>
    <lineage>
        <taxon>Eukaryota</taxon>
        <taxon>Metazoa</taxon>
        <taxon>Ecdysozoa</taxon>
        <taxon>Nematoda</taxon>
        <taxon>Chromadorea</taxon>
        <taxon>Rhabditida</taxon>
        <taxon>Tylenchina</taxon>
        <taxon>Tylenchomorpha</taxon>
        <taxon>Tylenchoidea</taxon>
        <taxon>Meloidogynidae</taxon>
        <taxon>Meloidogyninae</taxon>
        <taxon>Meloidogyne</taxon>
    </lineage>
</organism>
<protein>
    <submittedName>
        <fullName evidence="1">Uncharacterized protein</fullName>
    </submittedName>
</protein>
<comment type="caution">
    <text evidence="1">The sequence shown here is derived from an EMBL/GenBank/DDBJ whole genome shotgun (WGS) entry which is preliminary data.</text>
</comment>
<dbReference type="Proteomes" id="UP001497535">
    <property type="component" value="Unassembled WGS sequence"/>
</dbReference>
<gene>
    <name evidence="1" type="ORF">MENTE1834_LOCUS15343</name>
</gene>
<evidence type="ECO:0000313" key="2">
    <source>
        <dbReference type="Proteomes" id="UP001497535"/>
    </source>
</evidence>
<reference evidence="1" key="1">
    <citation type="submission" date="2023-11" db="EMBL/GenBank/DDBJ databases">
        <authorList>
            <person name="Poullet M."/>
        </authorList>
    </citation>
    <scope>NUCLEOTIDE SEQUENCE</scope>
    <source>
        <strain evidence="1">E1834</strain>
    </source>
</reference>
<evidence type="ECO:0000313" key="1">
    <source>
        <dbReference type="EMBL" id="CAK5058108.1"/>
    </source>
</evidence>
<sequence>MSRHRNVRKLNIAEELDDDYGDDYDDYDEEEEDPQNYEQPNQYIDKTTTKKQKPVEAIQNKSPSKNEQIKQNLAIAPTVENLKIDAGYSKDRSDSKSPSRALTPKQTLSNLEMAIAAVPKYRQEILRKERAQKNQNLR</sequence>
<name>A0ACB0YQL4_MELEN</name>
<proteinExistence type="predicted"/>
<dbReference type="EMBL" id="CAVMJV010000017">
    <property type="protein sequence ID" value="CAK5058108.1"/>
    <property type="molecule type" value="Genomic_DNA"/>
</dbReference>
<accession>A0ACB0YQL4</accession>